<dbReference type="SUPFAM" id="SSF49899">
    <property type="entry name" value="Concanavalin A-like lectins/glucanases"/>
    <property type="match status" value="1"/>
</dbReference>
<organism evidence="1 2">
    <name type="scientific">Paenibacillus pectinilyticus</name>
    <dbReference type="NCBI Taxonomy" id="512399"/>
    <lineage>
        <taxon>Bacteria</taxon>
        <taxon>Bacillati</taxon>
        <taxon>Bacillota</taxon>
        <taxon>Bacilli</taxon>
        <taxon>Bacillales</taxon>
        <taxon>Paenibacillaceae</taxon>
        <taxon>Paenibacillus</taxon>
    </lineage>
</organism>
<protein>
    <recommendedName>
        <fullName evidence="3">Beta-xylosidase C-terminal Concanavalin A-like domain-containing protein</fullName>
    </recommendedName>
</protein>
<evidence type="ECO:0000313" key="2">
    <source>
        <dbReference type="Proteomes" id="UP000093309"/>
    </source>
</evidence>
<dbReference type="RefSeq" id="WP_065851073.1">
    <property type="nucleotide sequence ID" value="NZ_LYPC01000011.1"/>
</dbReference>
<gene>
    <name evidence="1" type="ORF">A8709_02390</name>
</gene>
<comment type="caution">
    <text evidence="1">The sequence shown here is derived from an EMBL/GenBank/DDBJ whole genome shotgun (WGS) entry which is preliminary data.</text>
</comment>
<accession>A0A1C1A6W5</accession>
<dbReference type="Gene3D" id="2.60.120.200">
    <property type="match status" value="1"/>
</dbReference>
<dbReference type="STRING" id="512399.A8709_02390"/>
<sequence length="200" mass="22113">MSQIELKGADIGNPTIEGSTKRLADGYEVQAGGADVWGLSDEFHFSHQACEGDFNIQVRLEALEGAHLYTKAGLMARESLAADSAHAYLVVFPDNSPRNKNNGGYEFQYREVSQGDSAAIYPEDYTTEPPTFPVDYPNTWLRLQRVNNEFHSWYSADGTDWQLFSSKVLELNNSLLVGLAVTSHNEDKSATAVFKNISIG</sequence>
<dbReference type="OrthoDB" id="9770043at2"/>
<evidence type="ECO:0000313" key="1">
    <source>
        <dbReference type="EMBL" id="OCT16301.1"/>
    </source>
</evidence>
<keyword evidence="2" id="KW-1185">Reference proteome</keyword>
<name>A0A1C1A6W5_9BACL</name>
<dbReference type="EMBL" id="LYPC01000011">
    <property type="protein sequence ID" value="OCT16301.1"/>
    <property type="molecule type" value="Genomic_DNA"/>
</dbReference>
<reference evidence="2" key="1">
    <citation type="submission" date="2016-05" db="EMBL/GenBank/DDBJ databases">
        <title>Paenibacillus oryzae. sp. nov., isolated from the rice root.</title>
        <authorList>
            <person name="Zhang J."/>
            <person name="Zhang X."/>
        </authorList>
    </citation>
    <scope>NUCLEOTIDE SEQUENCE [LARGE SCALE GENOMIC DNA]</scope>
    <source>
        <strain evidence="2">KCTC13222</strain>
    </source>
</reference>
<dbReference type="Pfam" id="PF07081">
    <property type="entry name" value="DUF1349"/>
    <property type="match status" value="1"/>
</dbReference>
<dbReference type="Proteomes" id="UP000093309">
    <property type="component" value="Unassembled WGS sequence"/>
</dbReference>
<dbReference type="InterPro" id="IPR009784">
    <property type="entry name" value="DUF1349"/>
</dbReference>
<dbReference type="InterPro" id="IPR013320">
    <property type="entry name" value="ConA-like_dom_sf"/>
</dbReference>
<evidence type="ECO:0008006" key="3">
    <source>
        <dbReference type="Google" id="ProtNLM"/>
    </source>
</evidence>
<proteinExistence type="predicted"/>
<dbReference type="AlphaFoldDB" id="A0A1C1A6W5"/>